<dbReference type="OrthoDB" id="2441193at2759"/>
<accession>A0A8H7VJZ0</accession>
<proteinExistence type="predicted"/>
<gene>
    <name evidence="1" type="ORF">INT45_008997</name>
</gene>
<name>A0A8H7VJZ0_9FUNG</name>
<dbReference type="AlphaFoldDB" id="A0A8H7VJZ0"/>
<sequence length="124" mass="14328">MSKEALDEFKIDTLAFYTAETFSNKNNYEKVIESGKVWKLKSGLIVEQVMMDYSLGLKYEQASNFYLTDLFDTFEQKPLLSLAHSLILNPDDPLYADVFTEQELNEIGDFNSIDFNQELPNLVH</sequence>
<reference evidence="1 2" key="1">
    <citation type="submission" date="2020-12" db="EMBL/GenBank/DDBJ databases">
        <title>Metabolic potential, ecology and presence of endohyphal bacteria is reflected in genomic diversity of Mucoromycotina.</title>
        <authorList>
            <person name="Muszewska A."/>
            <person name="Okrasinska A."/>
            <person name="Steczkiewicz K."/>
            <person name="Drgas O."/>
            <person name="Orlowska M."/>
            <person name="Perlinska-Lenart U."/>
            <person name="Aleksandrzak-Piekarczyk T."/>
            <person name="Szatraj K."/>
            <person name="Zielenkiewicz U."/>
            <person name="Pilsyk S."/>
            <person name="Malc E."/>
            <person name="Mieczkowski P."/>
            <person name="Kruszewska J.S."/>
            <person name="Biernat P."/>
            <person name="Pawlowska J."/>
        </authorList>
    </citation>
    <scope>NUCLEOTIDE SEQUENCE [LARGE SCALE GENOMIC DNA]</scope>
    <source>
        <strain evidence="1 2">CBS 142.35</strain>
    </source>
</reference>
<dbReference type="EMBL" id="JAEPRB010000063">
    <property type="protein sequence ID" value="KAG2223340.1"/>
    <property type="molecule type" value="Genomic_DNA"/>
</dbReference>
<evidence type="ECO:0000313" key="1">
    <source>
        <dbReference type="EMBL" id="KAG2223340.1"/>
    </source>
</evidence>
<dbReference type="Proteomes" id="UP000646827">
    <property type="component" value="Unassembled WGS sequence"/>
</dbReference>
<organism evidence="1 2">
    <name type="scientific">Circinella minor</name>
    <dbReference type="NCBI Taxonomy" id="1195481"/>
    <lineage>
        <taxon>Eukaryota</taxon>
        <taxon>Fungi</taxon>
        <taxon>Fungi incertae sedis</taxon>
        <taxon>Mucoromycota</taxon>
        <taxon>Mucoromycotina</taxon>
        <taxon>Mucoromycetes</taxon>
        <taxon>Mucorales</taxon>
        <taxon>Lichtheimiaceae</taxon>
        <taxon>Circinella</taxon>
    </lineage>
</organism>
<evidence type="ECO:0000313" key="2">
    <source>
        <dbReference type="Proteomes" id="UP000646827"/>
    </source>
</evidence>
<comment type="caution">
    <text evidence="1">The sequence shown here is derived from an EMBL/GenBank/DDBJ whole genome shotgun (WGS) entry which is preliminary data.</text>
</comment>
<protein>
    <submittedName>
        <fullName evidence="1">Uncharacterized protein</fullName>
    </submittedName>
</protein>
<keyword evidence="2" id="KW-1185">Reference proteome</keyword>